<dbReference type="InterPro" id="IPR050900">
    <property type="entry name" value="Transposase_IS3/IS150/IS904"/>
</dbReference>
<reference evidence="4" key="1">
    <citation type="submission" date="2024-05" db="EMBL/GenBank/DDBJ databases">
        <title>30 novel species of actinomycetes from the DSMZ collection.</title>
        <authorList>
            <person name="Nouioui I."/>
        </authorList>
    </citation>
    <scope>NUCLEOTIDE SEQUENCE</scope>
    <source>
        <strain evidence="4">DSM 40712</strain>
    </source>
</reference>
<dbReference type="PANTHER" id="PTHR46889">
    <property type="entry name" value="TRANSPOSASE INSF FOR INSERTION SEQUENCE IS3B-RELATED"/>
    <property type="match status" value="1"/>
</dbReference>
<sequence length="397" mass="44741">FESTPGATYKSLAADLGINRNTLRNWVLRDHERRGIGPDAARTGKTAARTTPPAPSADPDERIRQLEARVAELEASERKLATERDILRKAAKYFRRDELVRSRFQFVDDHRDAFGVKRLCDVLDLNRSSYYKWRAGREARAARQRADQHLAAKIRKVHTESGGAYGSPRVTAELREKGLRVNEKRIARVMRAFSITGIRLRRRVRTTVPDPAAALVPDLFQRDFTAPEPGRKYMGDITYLPLENGEFLYLATVLDCFSRKVVGWSIADHMRTDLVADALRMAVRTRGTLDGAVFHSDHGAQYGSRAFADLCAQLKVTRSMGAVGSSADNAACESFHASLKRETLQGAHDYGDPATCRNRIFAWLTRYNTRRRHSANGYLSPTEYERRHHAAKLTLAA</sequence>
<dbReference type="InterPro" id="IPR036397">
    <property type="entry name" value="RNaseH_sf"/>
</dbReference>
<proteinExistence type="predicted"/>
<evidence type="ECO:0000256" key="1">
    <source>
        <dbReference type="ARBA" id="ARBA00002286"/>
    </source>
</evidence>
<dbReference type="EMBL" id="JAVRFH010000224">
    <property type="protein sequence ID" value="MDT0616609.1"/>
    <property type="molecule type" value="Genomic_DNA"/>
</dbReference>
<evidence type="ECO:0000313" key="5">
    <source>
        <dbReference type="Proteomes" id="UP001180724"/>
    </source>
</evidence>
<gene>
    <name evidence="4" type="ORF">RM812_41765</name>
</gene>
<dbReference type="Proteomes" id="UP001180724">
    <property type="component" value="Unassembled WGS sequence"/>
</dbReference>
<evidence type="ECO:0000313" key="4">
    <source>
        <dbReference type="EMBL" id="MDT0616609.1"/>
    </source>
</evidence>
<dbReference type="Gene3D" id="3.30.420.10">
    <property type="entry name" value="Ribonuclease H-like superfamily/Ribonuclease H"/>
    <property type="match status" value="1"/>
</dbReference>
<dbReference type="NCBIfam" id="NF033516">
    <property type="entry name" value="transpos_IS3"/>
    <property type="match status" value="1"/>
</dbReference>
<dbReference type="RefSeq" id="WP_311586184.1">
    <property type="nucleotide sequence ID" value="NZ_JAVRFH010000224.1"/>
</dbReference>
<dbReference type="Pfam" id="PF00665">
    <property type="entry name" value="rve"/>
    <property type="match status" value="1"/>
</dbReference>
<dbReference type="InterPro" id="IPR048020">
    <property type="entry name" value="Transpos_IS3"/>
</dbReference>
<accession>A0ABU3B2D3</accession>
<evidence type="ECO:0000259" key="3">
    <source>
        <dbReference type="PROSITE" id="PS50994"/>
    </source>
</evidence>
<dbReference type="InterPro" id="IPR009057">
    <property type="entry name" value="Homeodomain-like_sf"/>
</dbReference>
<organism evidence="4 5">
    <name type="scientific">Streptomyces lancefieldiae</name>
    <dbReference type="NCBI Taxonomy" id="3075520"/>
    <lineage>
        <taxon>Bacteria</taxon>
        <taxon>Bacillati</taxon>
        <taxon>Actinomycetota</taxon>
        <taxon>Actinomycetes</taxon>
        <taxon>Kitasatosporales</taxon>
        <taxon>Streptomycetaceae</taxon>
        <taxon>Streptomyces</taxon>
    </lineage>
</organism>
<feature type="domain" description="Integrase catalytic" evidence="3">
    <location>
        <begin position="225"/>
        <end position="389"/>
    </location>
</feature>
<keyword evidence="5" id="KW-1185">Reference proteome</keyword>
<dbReference type="InterPro" id="IPR001584">
    <property type="entry name" value="Integrase_cat-core"/>
</dbReference>
<feature type="compositionally biased region" description="Low complexity" evidence="2">
    <location>
        <begin position="39"/>
        <end position="51"/>
    </location>
</feature>
<comment type="caution">
    <text evidence="4">The sequence shown here is derived from an EMBL/GenBank/DDBJ whole genome shotgun (WGS) entry which is preliminary data.</text>
</comment>
<dbReference type="SUPFAM" id="SSF46689">
    <property type="entry name" value="Homeodomain-like"/>
    <property type="match status" value="1"/>
</dbReference>
<dbReference type="Pfam" id="PF13333">
    <property type="entry name" value="rve_2"/>
    <property type="match status" value="1"/>
</dbReference>
<protein>
    <submittedName>
        <fullName evidence="4">IS3 family transposase</fullName>
    </submittedName>
</protein>
<dbReference type="SUPFAM" id="SSF53098">
    <property type="entry name" value="Ribonuclease H-like"/>
    <property type="match status" value="1"/>
</dbReference>
<comment type="function">
    <text evidence="1">Involved in the transposition of the insertion sequence.</text>
</comment>
<dbReference type="Pfam" id="PF13276">
    <property type="entry name" value="HTH_21"/>
    <property type="match status" value="1"/>
</dbReference>
<dbReference type="InterPro" id="IPR012337">
    <property type="entry name" value="RNaseH-like_sf"/>
</dbReference>
<feature type="region of interest" description="Disordered" evidence="2">
    <location>
        <begin position="35"/>
        <end position="59"/>
    </location>
</feature>
<dbReference type="PROSITE" id="PS50994">
    <property type="entry name" value="INTEGRASE"/>
    <property type="match status" value="1"/>
</dbReference>
<dbReference type="InterPro" id="IPR025948">
    <property type="entry name" value="HTH-like_dom"/>
</dbReference>
<name>A0ABU3B2D3_9ACTN</name>
<dbReference type="PANTHER" id="PTHR46889:SF4">
    <property type="entry name" value="TRANSPOSASE INSO FOR INSERTION SEQUENCE ELEMENT IS911B-RELATED"/>
    <property type="match status" value="1"/>
</dbReference>
<evidence type="ECO:0000256" key="2">
    <source>
        <dbReference type="SAM" id="MobiDB-lite"/>
    </source>
</evidence>
<feature type="non-terminal residue" evidence="4">
    <location>
        <position position="1"/>
    </location>
</feature>
<dbReference type="Gene3D" id="1.10.10.60">
    <property type="entry name" value="Homeodomain-like"/>
    <property type="match status" value="1"/>
</dbReference>